<dbReference type="SUPFAM" id="SSF51126">
    <property type="entry name" value="Pectin lyase-like"/>
    <property type="match status" value="1"/>
</dbReference>
<keyword evidence="2" id="KW-1185">Reference proteome</keyword>
<name>A0A4R4DT42_9PROT</name>
<proteinExistence type="predicted"/>
<dbReference type="InterPro" id="IPR012334">
    <property type="entry name" value="Pectin_lyas_fold"/>
</dbReference>
<gene>
    <name evidence="1" type="ORF">EXY23_08120</name>
</gene>
<dbReference type="InterPro" id="IPR011050">
    <property type="entry name" value="Pectin_lyase_fold/virulence"/>
</dbReference>
<dbReference type="AlphaFoldDB" id="A0A4R4DT42"/>
<organism evidence="1 2">
    <name type="scientific">Roseicella aquatilis</name>
    <dbReference type="NCBI Taxonomy" id="2527868"/>
    <lineage>
        <taxon>Bacteria</taxon>
        <taxon>Pseudomonadati</taxon>
        <taxon>Pseudomonadota</taxon>
        <taxon>Alphaproteobacteria</taxon>
        <taxon>Acetobacterales</taxon>
        <taxon>Roseomonadaceae</taxon>
        <taxon>Roseicella</taxon>
    </lineage>
</organism>
<dbReference type="EMBL" id="SKBM01000006">
    <property type="protein sequence ID" value="TCZ63936.1"/>
    <property type="molecule type" value="Genomic_DNA"/>
</dbReference>
<evidence type="ECO:0008006" key="3">
    <source>
        <dbReference type="Google" id="ProtNLM"/>
    </source>
</evidence>
<dbReference type="Proteomes" id="UP000295023">
    <property type="component" value="Unassembled WGS sequence"/>
</dbReference>
<dbReference type="OrthoDB" id="5461292at2"/>
<comment type="caution">
    <text evidence="1">The sequence shown here is derived from an EMBL/GenBank/DDBJ whole genome shotgun (WGS) entry which is preliminary data.</text>
</comment>
<protein>
    <recommendedName>
        <fullName evidence="3">Pectate lyase superfamily protein domain-containing protein</fullName>
    </recommendedName>
</protein>
<dbReference type="Gene3D" id="2.160.20.10">
    <property type="entry name" value="Single-stranded right-handed beta-helix, Pectin lyase-like"/>
    <property type="match status" value="1"/>
</dbReference>
<sequence length="613" mass="65331">MPARIDDLLVLNTNLNKSDFAKYLRDREAVLPNDFGGLGDGVADDRTAIQAAFDRAGADQKFAMIPPGTWNVSGTVTLPGGARGLIMQGTIRYTGTAPTSVLVLGDGGTIRNAEKLYTGLNVIRQTISDWSSEADIGITVRNVDASQIELRRVEGFTIGMRTLGDGRGVEDSTFTLGRIVNNRIGLDIWCATATAWNTSIRYYGGHFAQATGVNASQDRFGVRFGNEAGAYSNHNRHVFDAPNFELRQAGSNIAIPFLNQTSGSAIIARNMRMEACSPLAARHTAGAQDCEYDIAWTNTYLVGIDYTATANRCGNAVINRHRAPASRFQRFLAGVPNTRAAAFRQSATEVGVEGLITIATSTTTAIFMADFCFNGLTDLTPTDRAVTLAANRGLGWMLDTSQAKEFALAHWLTSGASGGRLFVRVFDGAGNVREDTAGDVLASITTMQWNGPAKGWNAGAPMDDANFNRRQTIRVGPFVAYAQVGVIGFDGPIDLQSLRLYGLPEAAPAVLNGTPLLTGALFGSGRREFAAEVSWDLPSLAPGATALIDVTVNGARAGDLAQASLVSSTRFIELDAAVWSNNTVRVMARNISGATFDLAAATLSVGVVKRRVP</sequence>
<dbReference type="RefSeq" id="WP_132286792.1">
    <property type="nucleotide sequence ID" value="NZ_SKBM01000006.1"/>
</dbReference>
<evidence type="ECO:0000313" key="2">
    <source>
        <dbReference type="Proteomes" id="UP000295023"/>
    </source>
</evidence>
<accession>A0A4R4DT42</accession>
<reference evidence="1 2" key="1">
    <citation type="submission" date="2019-03" db="EMBL/GenBank/DDBJ databases">
        <title>Paracraurococcus aquatilis NE82 genome sequence.</title>
        <authorList>
            <person name="Zhao Y."/>
            <person name="Du Z."/>
        </authorList>
    </citation>
    <scope>NUCLEOTIDE SEQUENCE [LARGE SCALE GENOMIC DNA]</scope>
    <source>
        <strain evidence="1 2">NE82</strain>
    </source>
</reference>
<evidence type="ECO:0000313" key="1">
    <source>
        <dbReference type="EMBL" id="TCZ63936.1"/>
    </source>
</evidence>